<dbReference type="Gene3D" id="6.10.140.140">
    <property type="match status" value="1"/>
</dbReference>
<dbReference type="GeneID" id="106989684"/>
<dbReference type="InterPro" id="IPR001909">
    <property type="entry name" value="KRAB"/>
</dbReference>
<evidence type="ECO:0000259" key="1">
    <source>
        <dbReference type="PROSITE" id="PS50805"/>
    </source>
</evidence>
<dbReference type="SMART" id="SM00349">
    <property type="entry name" value="KRAB"/>
    <property type="match status" value="1"/>
</dbReference>
<dbReference type="InterPro" id="IPR050169">
    <property type="entry name" value="Krueppel_C2H2_ZnF"/>
</dbReference>
<dbReference type="PANTHER" id="PTHR23232">
    <property type="entry name" value="KRAB DOMAIN C2H2 ZINC FINGER"/>
    <property type="match status" value="1"/>
</dbReference>
<accession>A0ABM3P6B6</accession>
<dbReference type="InterPro" id="IPR036051">
    <property type="entry name" value="KRAB_dom_sf"/>
</dbReference>
<feature type="domain" description="KRAB" evidence="1">
    <location>
        <begin position="104"/>
        <end position="185"/>
    </location>
</feature>
<dbReference type="SUPFAM" id="SSF109640">
    <property type="entry name" value="KRAB domain (Kruppel-associated box)"/>
    <property type="match status" value="1"/>
</dbReference>
<dbReference type="PROSITE" id="PS50805">
    <property type="entry name" value="KRAB"/>
    <property type="match status" value="1"/>
</dbReference>
<organism evidence="2 3">
    <name type="scientific">Acinonyx jubatus</name>
    <name type="common">Cheetah</name>
    <dbReference type="NCBI Taxonomy" id="32536"/>
    <lineage>
        <taxon>Eukaryota</taxon>
        <taxon>Metazoa</taxon>
        <taxon>Chordata</taxon>
        <taxon>Craniata</taxon>
        <taxon>Vertebrata</taxon>
        <taxon>Euteleostomi</taxon>
        <taxon>Mammalia</taxon>
        <taxon>Eutheria</taxon>
        <taxon>Laurasiatheria</taxon>
        <taxon>Carnivora</taxon>
        <taxon>Feliformia</taxon>
        <taxon>Felidae</taxon>
        <taxon>Felinae</taxon>
        <taxon>Acinonyx</taxon>
    </lineage>
</organism>
<proteinExistence type="predicted"/>
<sequence>MKAQNRCISVRRIRLGRDFRRLPLGGHFGFLRVCSLRGSGQLGRRPIRQGRRSPGCRDAALSLGGGGLGVTRNGLGSRSPRPTAALRLQSPMAAAARRDPAEDVNFEDVAIDFSQEEWGLLDETQRLLYCDVMLETFALVASLGFFRGPVLSSRPYLSLPPAPLFSQQFHGPILCLVHLGNGALSSYRVSILSAPLCFQVVGMGRKMKGPLLSRLCL</sequence>
<name>A0ABM3P6B6_ACIJB</name>
<evidence type="ECO:0000313" key="3">
    <source>
        <dbReference type="RefSeq" id="XP_053067212.1"/>
    </source>
</evidence>
<dbReference type="CDD" id="cd07765">
    <property type="entry name" value="KRAB_A-box"/>
    <property type="match status" value="1"/>
</dbReference>
<dbReference type="PANTHER" id="PTHR23232:SF133">
    <property type="entry name" value="RIKEN CDNA 1700020N01 GENE"/>
    <property type="match status" value="1"/>
</dbReference>
<gene>
    <name evidence="3" type="primary">LOC106989684</name>
</gene>
<dbReference type="Pfam" id="PF01352">
    <property type="entry name" value="KRAB"/>
    <property type="match status" value="1"/>
</dbReference>
<keyword evidence="2" id="KW-1185">Reference proteome</keyword>
<evidence type="ECO:0000313" key="2">
    <source>
        <dbReference type="Proteomes" id="UP001652583"/>
    </source>
</evidence>
<dbReference type="Proteomes" id="UP001652583">
    <property type="component" value="Chromosome E2"/>
</dbReference>
<reference evidence="3" key="1">
    <citation type="submission" date="2025-08" db="UniProtKB">
        <authorList>
            <consortium name="RefSeq"/>
        </authorList>
    </citation>
    <scope>IDENTIFICATION</scope>
    <source>
        <tissue evidence="3">Blood</tissue>
    </source>
</reference>
<dbReference type="RefSeq" id="XP_053067212.1">
    <property type="nucleotide sequence ID" value="XM_053211237.1"/>
</dbReference>
<protein>
    <submittedName>
        <fullName evidence="3">Uncharacterized protein LOC106989684 isoform X3</fullName>
    </submittedName>
</protein>